<feature type="transmembrane region" description="Helical" evidence="9">
    <location>
        <begin position="146"/>
        <end position="166"/>
    </location>
</feature>
<dbReference type="GO" id="GO:0005802">
    <property type="term" value="C:trans-Golgi network"/>
    <property type="evidence" value="ECO:0007669"/>
    <property type="project" value="TreeGrafter"/>
</dbReference>
<dbReference type="GO" id="GO:0034067">
    <property type="term" value="P:protein localization to Golgi apparatus"/>
    <property type="evidence" value="ECO:0007669"/>
    <property type="project" value="TreeGrafter"/>
</dbReference>
<dbReference type="PANTHER" id="PTHR12952">
    <property type="entry name" value="SYS1"/>
    <property type="match status" value="1"/>
</dbReference>
<dbReference type="InterPro" id="IPR019185">
    <property type="entry name" value="Integral_membrane_SYS1-rel"/>
</dbReference>
<evidence type="ECO:0000256" key="3">
    <source>
        <dbReference type="ARBA" id="ARBA00022448"/>
    </source>
</evidence>
<keyword evidence="4 9" id="KW-0812">Transmembrane</keyword>
<feature type="transmembrane region" description="Helical" evidence="9">
    <location>
        <begin position="118"/>
        <end position="139"/>
    </location>
</feature>
<reference evidence="10" key="1">
    <citation type="submission" date="2016-06" db="EMBL/GenBank/DDBJ databases">
        <authorList>
            <person name="Cuomo C."/>
            <person name="Litvintseva A."/>
            <person name="Heitman J."/>
            <person name="Chen Y."/>
            <person name="Sun S."/>
            <person name="Springer D."/>
            <person name="Dromer F."/>
            <person name="Young S."/>
            <person name="Zeng Q."/>
            <person name="Chapman S."/>
            <person name="Gujja S."/>
            <person name="Saif S."/>
            <person name="Birren B."/>
        </authorList>
    </citation>
    <scope>NUCLEOTIDE SEQUENCE</scope>
    <source>
        <strain evidence="10">CBS 7841</strain>
    </source>
</reference>
<reference evidence="10" key="2">
    <citation type="journal article" date="2022" name="Elife">
        <title>Obligate sexual reproduction of a homothallic fungus closely related to the Cryptococcus pathogenic species complex.</title>
        <authorList>
            <person name="Passer A.R."/>
            <person name="Clancey S.A."/>
            <person name="Shea T."/>
            <person name="David-Palma M."/>
            <person name="Averette A.F."/>
            <person name="Boekhout T."/>
            <person name="Porcel B.M."/>
            <person name="Nowrousian M."/>
            <person name="Cuomo C.A."/>
            <person name="Sun S."/>
            <person name="Heitman J."/>
            <person name="Coelho M.A."/>
        </authorList>
    </citation>
    <scope>NUCLEOTIDE SEQUENCE</scope>
    <source>
        <strain evidence="10">CBS 7841</strain>
    </source>
</reference>
<feature type="transmembrane region" description="Helical" evidence="9">
    <location>
        <begin position="9"/>
        <end position="30"/>
    </location>
</feature>
<evidence type="ECO:0000256" key="5">
    <source>
        <dbReference type="ARBA" id="ARBA00022927"/>
    </source>
</evidence>
<evidence type="ECO:0000256" key="1">
    <source>
        <dbReference type="ARBA" id="ARBA00004653"/>
    </source>
</evidence>
<dbReference type="GO" id="GO:0006895">
    <property type="term" value="P:Golgi to endosome transport"/>
    <property type="evidence" value="ECO:0007669"/>
    <property type="project" value="TreeGrafter"/>
</dbReference>
<keyword evidence="8 9" id="KW-0472">Membrane</keyword>
<dbReference type="GeneID" id="91090168"/>
<dbReference type="KEGG" id="cdep:91090168"/>
<organism evidence="10 11">
    <name type="scientific">Cryptococcus depauperatus CBS 7841</name>
    <dbReference type="NCBI Taxonomy" id="1295531"/>
    <lineage>
        <taxon>Eukaryota</taxon>
        <taxon>Fungi</taxon>
        <taxon>Dikarya</taxon>
        <taxon>Basidiomycota</taxon>
        <taxon>Agaricomycotina</taxon>
        <taxon>Tremellomycetes</taxon>
        <taxon>Tremellales</taxon>
        <taxon>Cryptococcaceae</taxon>
        <taxon>Cryptococcus</taxon>
    </lineage>
</organism>
<comment type="similarity">
    <text evidence="2">Belongs to the SYS1 family.</text>
</comment>
<sequence length="241" mass="27127">MRVQGWDPILIICQIISLQAIHYLVLSTLIPPFVATLTSPDTLDYSGGPSTVSHIMDWREMAALPTINRGNFPGVEGWRKLRGAWAGGKQIGSVKDEYGDGKSDKEEMWDYGVDKKRGWVIGSTWLLAFAIDIAPLYYIVQRPTHILDFALTLIFNHFILTTYYSASFPTSFFFWLIQVLGAVLMVVSAEALCVRREMKSELEIGFAPNPEEGLSLMENQMMVPEAGPSRPRPEIIELTKR</sequence>
<accession>A0AAJ8M3Z3</accession>
<evidence type="ECO:0000256" key="7">
    <source>
        <dbReference type="ARBA" id="ARBA00023034"/>
    </source>
</evidence>
<dbReference type="RefSeq" id="XP_066071418.1">
    <property type="nucleotide sequence ID" value="XM_066215321.1"/>
</dbReference>
<evidence type="ECO:0000256" key="2">
    <source>
        <dbReference type="ARBA" id="ARBA00008160"/>
    </source>
</evidence>
<evidence type="ECO:0000313" key="10">
    <source>
        <dbReference type="EMBL" id="WVN90718.1"/>
    </source>
</evidence>
<evidence type="ECO:0000256" key="4">
    <source>
        <dbReference type="ARBA" id="ARBA00022692"/>
    </source>
</evidence>
<evidence type="ECO:0000313" key="11">
    <source>
        <dbReference type="Proteomes" id="UP000094043"/>
    </source>
</evidence>
<proteinExistence type="inferred from homology"/>
<dbReference type="GO" id="GO:0005829">
    <property type="term" value="C:cytosol"/>
    <property type="evidence" value="ECO:0007669"/>
    <property type="project" value="GOC"/>
</dbReference>
<name>A0AAJ8M3Z3_9TREE</name>
<evidence type="ECO:0000256" key="6">
    <source>
        <dbReference type="ARBA" id="ARBA00022989"/>
    </source>
</evidence>
<dbReference type="GO" id="GO:0043001">
    <property type="term" value="P:Golgi to plasma membrane protein transport"/>
    <property type="evidence" value="ECO:0007669"/>
    <property type="project" value="TreeGrafter"/>
</dbReference>
<dbReference type="GO" id="GO:0000139">
    <property type="term" value="C:Golgi membrane"/>
    <property type="evidence" value="ECO:0007669"/>
    <property type="project" value="UniProtKB-SubCell"/>
</dbReference>
<keyword evidence="3" id="KW-0813">Transport</keyword>
<reference evidence="10" key="3">
    <citation type="submission" date="2024-01" db="EMBL/GenBank/DDBJ databases">
        <authorList>
            <person name="Coelho M.A."/>
            <person name="David-Palma M."/>
            <person name="Shea T."/>
            <person name="Sun S."/>
            <person name="Cuomo C.A."/>
            <person name="Heitman J."/>
        </authorList>
    </citation>
    <scope>NUCLEOTIDE SEQUENCE</scope>
    <source>
        <strain evidence="10">CBS 7841</strain>
    </source>
</reference>
<evidence type="ECO:0000256" key="8">
    <source>
        <dbReference type="ARBA" id="ARBA00023136"/>
    </source>
</evidence>
<protein>
    <recommendedName>
        <fullName evidence="12">Integral membrane protein</fullName>
    </recommendedName>
</protein>
<evidence type="ECO:0008006" key="12">
    <source>
        <dbReference type="Google" id="ProtNLM"/>
    </source>
</evidence>
<dbReference type="EMBL" id="CP143791">
    <property type="protein sequence ID" value="WVN90718.1"/>
    <property type="molecule type" value="Genomic_DNA"/>
</dbReference>
<feature type="transmembrane region" description="Helical" evidence="9">
    <location>
        <begin position="172"/>
        <end position="194"/>
    </location>
</feature>
<comment type="subcellular location">
    <subcellularLocation>
        <location evidence="1">Golgi apparatus membrane</location>
        <topology evidence="1">Multi-pass membrane protein</topology>
    </subcellularLocation>
</comment>
<dbReference type="AlphaFoldDB" id="A0AAJ8M3Z3"/>
<dbReference type="Proteomes" id="UP000094043">
    <property type="component" value="Chromosome 8"/>
</dbReference>
<keyword evidence="7" id="KW-0333">Golgi apparatus</keyword>
<keyword evidence="5" id="KW-0653">Protein transport</keyword>
<evidence type="ECO:0000256" key="9">
    <source>
        <dbReference type="SAM" id="Phobius"/>
    </source>
</evidence>
<gene>
    <name evidence="10" type="ORF">L203_105960</name>
</gene>
<dbReference type="PANTHER" id="PTHR12952:SF0">
    <property type="entry name" value="PROTEIN SYS1 HOMOLOG"/>
    <property type="match status" value="1"/>
</dbReference>
<keyword evidence="6 9" id="KW-1133">Transmembrane helix</keyword>
<keyword evidence="11" id="KW-1185">Reference proteome</keyword>
<dbReference type="Pfam" id="PF09801">
    <property type="entry name" value="SYS1"/>
    <property type="match status" value="2"/>
</dbReference>